<dbReference type="SUPFAM" id="SSF88713">
    <property type="entry name" value="Glycoside hydrolase/deacetylase"/>
    <property type="match status" value="1"/>
</dbReference>
<dbReference type="Gene3D" id="2.60.40.2220">
    <property type="match status" value="1"/>
</dbReference>
<dbReference type="Proteomes" id="UP001496674">
    <property type="component" value="Chromosome"/>
</dbReference>
<protein>
    <submittedName>
        <fullName evidence="6">Alpha-mannosidase</fullName>
    </submittedName>
</protein>
<dbReference type="PANTHER" id="PTHR46017">
    <property type="entry name" value="ALPHA-MANNOSIDASE 2C1"/>
    <property type="match status" value="1"/>
</dbReference>
<dbReference type="Pfam" id="PF01074">
    <property type="entry name" value="Glyco_hydro_38N"/>
    <property type="match status" value="1"/>
</dbReference>
<dbReference type="InterPro" id="IPR015341">
    <property type="entry name" value="Glyco_hydro_38_cen"/>
</dbReference>
<evidence type="ECO:0000256" key="3">
    <source>
        <dbReference type="ARBA" id="ARBA00022801"/>
    </source>
</evidence>
<dbReference type="Gene3D" id="1.20.1270.50">
    <property type="entry name" value="Glycoside hydrolase family 38, central domain"/>
    <property type="match status" value="1"/>
</dbReference>
<dbReference type="InterPro" id="IPR028995">
    <property type="entry name" value="Glyco_hydro_57/38_cen_sf"/>
</dbReference>
<gene>
    <name evidence="6" type="ORF">BSYN_26770</name>
</gene>
<dbReference type="PANTHER" id="PTHR46017:SF1">
    <property type="entry name" value="ALPHA-MANNOSIDASE 2C1"/>
    <property type="match status" value="1"/>
</dbReference>
<dbReference type="InterPro" id="IPR011682">
    <property type="entry name" value="Glyco_hydro_38_C"/>
</dbReference>
<dbReference type="Pfam" id="PF17677">
    <property type="entry name" value="Glyco_hydro38C2"/>
    <property type="match status" value="1"/>
</dbReference>
<dbReference type="RefSeq" id="WP_353331744.1">
    <property type="nucleotide sequence ID" value="NZ_AP028055.1"/>
</dbReference>
<dbReference type="SUPFAM" id="SSF74650">
    <property type="entry name" value="Galactose mutarotase-like"/>
    <property type="match status" value="1"/>
</dbReference>
<keyword evidence="3" id="KW-0378">Hydrolase</keyword>
<reference evidence="6 7" key="1">
    <citation type="submission" date="2023-04" db="EMBL/GenBank/DDBJ databases">
        <title>Draft genome sequence of acteroides sedimenti strain YN3PY1.</title>
        <authorList>
            <person name="Yoshida N."/>
        </authorList>
    </citation>
    <scope>NUCLEOTIDE SEQUENCE [LARGE SCALE GENOMIC DNA]</scope>
    <source>
        <strain evidence="6 7">YN3PY1</strain>
    </source>
</reference>
<dbReference type="InterPro" id="IPR037094">
    <property type="entry name" value="Glyco_hydro_38_cen_sf"/>
</dbReference>
<dbReference type="EMBL" id="AP028055">
    <property type="protein sequence ID" value="BEH00413.1"/>
    <property type="molecule type" value="Genomic_DNA"/>
</dbReference>
<dbReference type="Gene3D" id="2.70.98.30">
    <property type="entry name" value="Golgi alpha-mannosidase II, domain 4"/>
    <property type="match status" value="1"/>
</dbReference>
<dbReference type="InterPro" id="IPR011330">
    <property type="entry name" value="Glyco_hydro/deAcase_b/a-brl"/>
</dbReference>
<proteinExistence type="inferred from homology"/>
<keyword evidence="2" id="KW-0479">Metal-binding</keyword>
<evidence type="ECO:0000256" key="1">
    <source>
        <dbReference type="ARBA" id="ARBA00009792"/>
    </source>
</evidence>
<evidence type="ECO:0000256" key="2">
    <source>
        <dbReference type="ARBA" id="ARBA00022723"/>
    </source>
</evidence>
<dbReference type="CDD" id="cd10789">
    <property type="entry name" value="GH38N_AMII_ER_cytosolic"/>
    <property type="match status" value="1"/>
</dbReference>
<dbReference type="Pfam" id="PF07748">
    <property type="entry name" value="Glyco_hydro_38C"/>
    <property type="match status" value="1"/>
</dbReference>
<dbReference type="InterPro" id="IPR041147">
    <property type="entry name" value="GH38_C"/>
</dbReference>
<accession>A0ABM8IK22</accession>
<feature type="domain" description="Glycoside hydrolase family 38 central" evidence="5">
    <location>
        <begin position="304"/>
        <end position="382"/>
    </location>
</feature>
<keyword evidence="4" id="KW-0326">Glycosidase</keyword>
<name>A0ABM8IK22_9BACE</name>
<organism evidence="6 7">
    <name type="scientific">Bacteroides sedimenti</name>
    <dbReference type="NCBI Taxonomy" id="2136147"/>
    <lineage>
        <taxon>Bacteria</taxon>
        <taxon>Pseudomonadati</taxon>
        <taxon>Bacteroidota</taxon>
        <taxon>Bacteroidia</taxon>
        <taxon>Bacteroidales</taxon>
        <taxon>Bacteroidaceae</taxon>
        <taxon>Bacteroides</taxon>
    </lineage>
</organism>
<dbReference type="SUPFAM" id="SSF88688">
    <property type="entry name" value="Families 57/38 glycoside transferase middle domain"/>
    <property type="match status" value="1"/>
</dbReference>
<dbReference type="Gene3D" id="3.20.110.10">
    <property type="entry name" value="Glycoside hydrolase 38, N terminal domain"/>
    <property type="match status" value="1"/>
</dbReference>
<evidence type="ECO:0000259" key="5">
    <source>
        <dbReference type="SMART" id="SM00872"/>
    </source>
</evidence>
<dbReference type="Pfam" id="PF09261">
    <property type="entry name" value="Alpha-mann_mid"/>
    <property type="match status" value="1"/>
</dbReference>
<evidence type="ECO:0000313" key="7">
    <source>
        <dbReference type="Proteomes" id="UP001496674"/>
    </source>
</evidence>
<dbReference type="InterPro" id="IPR011013">
    <property type="entry name" value="Gal_mutarotase_sf_dom"/>
</dbReference>
<sequence length="1058" mass="119022">MKSSRLILAIFLFIFLLSEISVSAQKKYKAYIVSNAHFDTQWCWDVQKSINEYLLNTMDQNFLLLESYPDYIFNFEGGIKYSWMKEYYPERYERVKEYIRQGRWHVSGSSWDATDPNLPSPESFFRNILLGQEFYRKEFGVQSKDIFLPDCFGFGYTLPTIAAHAGLIGFSTQKLQWRYKPFYGNSKVPFNIGLWKGVDGSVIMAALNAQNYNFSWDRKDLSKDQGIRELARQGINNTAYRYYGTGDIGGSPTIGSVISIEKGLRGKGDIQIISATSDQLYQDYLPFYNHPELPVFDGELLMDVHATGCYTSQAAMKQFNRKNEELAVAAEKSSVAAHYLTGTVYPSQEIDESWKRFIWHQFHDDLTGTSIPEAYRFSWNDELISQSCFADVITSSVGNVAKAMNTLTNGIPIVVYNSLSSNNRGIVRARISMANPPEQIRVVNPEGKEVPAQLTGYSNETAEIAFSAEVAPTGYAVYDIYSSENNVQSRLKISGNSLENRIYKLTLDTNGDISSLIDKRYNKELVAPGKAFRLALFTENNSFAWPSWEIQKSTIDATPVAISDSVSIVIAENGPACASLCVKRRFGDSHFIQYIRMTDGAADDRIDIVNEVDWATTNALLKAEFPMAVCNPQATYDLGLGQIKRGNNSETAYEVYAQQWADITDNEGYGISILNNCKYGWDKPADNILRLTLLHAPNVKNNFTYQAQQDMGHHTFTYSIVGHSNEPQLASIPHKSDELNNPLLAFQSPRHEGPLGRRYSFLKISNPQIAVKALKKAQEGEQYIIRLYETQGKEAKDVEIEFPSSIIDAAEMNGVEKEIGKATIKENRLIFSTTAFAPKTFAIRLKKCEINLPAVHHTQVQLPYNHQAFTTDASFKQGEFDKEGCSFAAELLRNGIISLGIPFKIGNSEENNVLKCHGNIIELPKDQKYKKVYILATSTEGEVKADFRLGNKVFTREVPYYSGFYGQWGKTGFSRSYIRDLPLAYIGTHRHNPKCGNEACAFTYIYRICLELPEGTTQLQLPDDDRVAVFAITVSDNPADDIKAATPLISTLADSSME</sequence>
<dbReference type="SMART" id="SM00872">
    <property type="entry name" value="Alpha-mann_mid"/>
    <property type="match status" value="1"/>
</dbReference>
<dbReference type="InterPro" id="IPR000602">
    <property type="entry name" value="Glyco_hydro_38_N"/>
</dbReference>
<evidence type="ECO:0000313" key="6">
    <source>
        <dbReference type="EMBL" id="BEH00413.1"/>
    </source>
</evidence>
<dbReference type="InterPro" id="IPR027291">
    <property type="entry name" value="Glyco_hydro_38_N_sf"/>
</dbReference>
<keyword evidence="7" id="KW-1185">Reference proteome</keyword>
<evidence type="ECO:0000256" key="4">
    <source>
        <dbReference type="ARBA" id="ARBA00023295"/>
    </source>
</evidence>
<comment type="similarity">
    <text evidence="1">Belongs to the glycosyl hydrolase 38 family.</text>
</comment>